<dbReference type="PROSITE" id="PS50297">
    <property type="entry name" value="ANK_REP_REGION"/>
    <property type="match status" value="1"/>
</dbReference>
<proteinExistence type="inferred from homology"/>
<dbReference type="InterPro" id="IPR002110">
    <property type="entry name" value="Ankyrin_rpt"/>
</dbReference>
<keyword evidence="1" id="KW-0677">Repeat</keyword>
<keyword evidence="4" id="KW-0479">Metal-binding</keyword>
<dbReference type="SMART" id="SM00248">
    <property type="entry name" value="ANK"/>
    <property type="match status" value="3"/>
</dbReference>
<evidence type="ECO:0000256" key="3">
    <source>
        <dbReference type="PROSITE-ProRule" id="PRU00023"/>
    </source>
</evidence>
<dbReference type="Pfam" id="PF12796">
    <property type="entry name" value="Ank_2"/>
    <property type="match status" value="1"/>
</dbReference>
<keyword evidence="4" id="KW-0560">Oxidoreductase</keyword>
<feature type="repeat" description="ANK" evidence="3">
    <location>
        <begin position="76"/>
        <end position="108"/>
    </location>
</feature>
<name>A0AAD7U6Y1_9STRA</name>
<dbReference type="Proteomes" id="UP001230188">
    <property type="component" value="Unassembled WGS sequence"/>
</dbReference>
<dbReference type="PANTHER" id="PTHR24171">
    <property type="entry name" value="ANKYRIN REPEAT DOMAIN-CONTAINING PROTEIN 39-RELATED"/>
    <property type="match status" value="1"/>
</dbReference>
<comment type="caution">
    <text evidence="6">The sequence shown here is derived from an EMBL/GenBank/DDBJ whole genome shotgun (WGS) entry which is preliminary data.</text>
</comment>
<keyword evidence="7" id="KW-1185">Reference proteome</keyword>
<dbReference type="InterPro" id="IPR036770">
    <property type="entry name" value="Ankyrin_rpt-contain_sf"/>
</dbReference>
<dbReference type="InterPro" id="IPR005123">
    <property type="entry name" value="Oxoglu/Fe-dep_dioxygenase_dom"/>
</dbReference>
<evidence type="ECO:0000256" key="4">
    <source>
        <dbReference type="RuleBase" id="RU003682"/>
    </source>
</evidence>
<feature type="domain" description="Fe2OG dioxygenase" evidence="5">
    <location>
        <begin position="235"/>
        <end position="322"/>
    </location>
</feature>
<comment type="similarity">
    <text evidence="4">Belongs to the iron/ascorbate-dependent oxidoreductase family.</text>
</comment>
<dbReference type="EMBL" id="JAQMWT010000684">
    <property type="protein sequence ID" value="KAJ8598193.1"/>
    <property type="molecule type" value="Genomic_DNA"/>
</dbReference>
<organism evidence="6 7">
    <name type="scientific">Chrysophaeum taylorii</name>
    <dbReference type="NCBI Taxonomy" id="2483200"/>
    <lineage>
        <taxon>Eukaryota</taxon>
        <taxon>Sar</taxon>
        <taxon>Stramenopiles</taxon>
        <taxon>Ochrophyta</taxon>
        <taxon>Pelagophyceae</taxon>
        <taxon>Pelagomonadales</taxon>
        <taxon>Pelagomonadaceae</taxon>
        <taxon>Chrysophaeum</taxon>
    </lineage>
</organism>
<dbReference type="GO" id="GO:0046872">
    <property type="term" value="F:metal ion binding"/>
    <property type="evidence" value="ECO:0007669"/>
    <property type="project" value="UniProtKB-KW"/>
</dbReference>
<accession>A0AAD7U6Y1</accession>
<keyword evidence="2 3" id="KW-0040">ANK repeat</keyword>
<dbReference type="SUPFAM" id="SSF48403">
    <property type="entry name" value="Ankyrin repeat"/>
    <property type="match status" value="1"/>
</dbReference>
<evidence type="ECO:0000256" key="1">
    <source>
        <dbReference type="ARBA" id="ARBA00022737"/>
    </source>
</evidence>
<gene>
    <name evidence="6" type="ORF">CTAYLR_005516</name>
</gene>
<protein>
    <recommendedName>
        <fullName evidence="5">Fe2OG dioxygenase domain-containing protein</fullName>
    </recommendedName>
</protein>
<dbReference type="GO" id="GO:0016491">
    <property type="term" value="F:oxidoreductase activity"/>
    <property type="evidence" value="ECO:0007669"/>
    <property type="project" value="UniProtKB-KW"/>
</dbReference>
<dbReference type="PROSITE" id="PS50088">
    <property type="entry name" value="ANK_REPEAT"/>
    <property type="match status" value="1"/>
</dbReference>
<evidence type="ECO:0000256" key="2">
    <source>
        <dbReference type="ARBA" id="ARBA00023043"/>
    </source>
</evidence>
<evidence type="ECO:0000313" key="7">
    <source>
        <dbReference type="Proteomes" id="UP001230188"/>
    </source>
</evidence>
<dbReference type="PROSITE" id="PS51471">
    <property type="entry name" value="FE2OG_OXY"/>
    <property type="match status" value="1"/>
</dbReference>
<reference evidence="6" key="1">
    <citation type="submission" date="2023-01" db="EMBL/GenBank/DDBJ databases">
        <title>Metagenome sequencing of chrysophaentin producing Chrysophaeum taylorii.</title>
        <authorList>
            <person name="Davison J."/>
            <person name="Bewley C."/>
        </authorList>
    </citation>
    <scope>NUCLEOTIDE SEQUENCE</scope>
    <source>
        <strain evidence="6">NIES-1699</strain>
    </source>
</reference>
<evidence type="ECO:0000313" key="6">
    <source>
        <dbReference type="EMBL" id="KAJ8598193.1"/>
    </source>
</evidence>
<dbReference type="Gene3D" id="1.25.40.20">
    <property type="entry name" value="Ankyrin repeat-containing domain"/>
    <property type="match status" value="1"/>
</dbReference>
<evidence type="ECO:0000259" key="5">
    <source>
        <dbReference type="PROSITE" id="PS51471"/>
    </source>
</evidence>
<keyword evidence="4" id="KW-0408">Iron</keyword>
<dbReference type="Gene3D" id="2.60.120.620">
    <property type="entry name" value="q2cbj1_9rhob like domain"/>
    <property type="match status" value="1"/>
</dbReference>
<dbReference type="AlphaFoldDB" id="A0AAD7U6Y1"/>
<sequence length="329" mass="35467">MACAELAIAVIGCDEEAALRLIHTDVTHVDRRSGYSLLHHAAQFGLTKVVEALVSRLPVEATTVDLVLQGHVVQAGGQTPLHLAAANGHSATVDVLVGAGADRLFRDWDGLTAGDLALAQGYEAIASRLKGKPHDPTLVAAKRKTRAAALLAVPDHLRTAYVLPLLSLDECDRVVAAVVSTAAAKDGWSTDRHVNYATTDLASSACPLVDAWLRNLVKIRIFPTLYRNHRASIIEFRDLFFVQYSATSQNSLDLHRDATPLSFNVLLNSPHHFEGGGTFIEADARTYHIPQGHCLVHSGKLRHAANPVTFGSRLVLVAFLDIENKSGGH</sequence>